<reference evidence="3 4" key="1">
    <citation type="submission" date="2006-10" db="EMBL/GenBank/DDBJ databases">
        <title>Complete sequence of Syntrophobacter fumaroxidans MPOB.</title>
        <authorList>
            <consortium name="US DOE Joint Genome Institute"/>
            <person name="Copeland A."/>
            <person name="Lucas S."/>
            <person name="Lapidus A."/>
            <person name="Barry K."/>
            <person name="Detter J.C."/>
            <person name="Glavina del Rio T."/>
            <person name="Hammon N."/>
            <person name="Israni S."/>
            <person name="Pitluck S."/>
            <person name="Goltsman E.G."/>
            <person name="Martinez M."/>
            <person name="Schmutz J."/>
            <person name="Larimer F."/>
            <person name="Land M."/>
            <person name="Hauser L."/>
            <person name="Kyrpides N."/>
            <person name="Kim E."/>
            <person name="Boone D.R."/>
            <person name="Brockman F."/>
            <person name="Culley D."/>
            <person name="Ferry J."/>
            <person name="Gunsalus R."/>
            <person name="McInerney M.J."/>
            <person name="Morrison M."/>
            <person name="Plugge C."/>
            <person name="Rohlin L."/>
            <person name="Scholten J."/>
            <person name="Sieber J."/>
            <person name="Stams A.J.M."/>
            <person name="Worm P."/>
            <person name="Henstra A.M."/>
            <person name="Richardson P."/>
        </authorList>
    </citation>
    <scope>NUCLEOTIDE SEQUENCE [LARGE SCALE GENOMIC DNA]</scope>
    <source>
        <strain evidence="4">DSM 10017 / MPOB</strain>
    </source>
</reference>
<feature type="coiled-coil region" evidence="1">
    <location>
        <begin position="66"/>
        <end position="100"/>
    </location>
</feature>
<keyword evidence="4" id="KW-1185">Reference proteome</keyword>
<organism evidence="3 4">
    <name type="scientific">Syntrophobacter fumaroxidans (strain DSM 10017 / MPOB)</name>
    <dbReference type="NCBI Taxonomy" id="335543"/>
    <lineage>
        <taxon>Bacteria</taxon>
        <taxon>Pseudomonadati</taxon>
        <taxon>Thermodesulfobacteriota</taxon>
        <taxon>Syntrophobacteria</taxon>
        <taxon>Syntrophobacterales</taxon>
        <taxon>Syntrophobacteraceae</taxon>
        <taxon>Syntrophobacter</taxon>
    </lineage>
</organism>
<keyword evidence="1" id="KW-0175">Coiled coil</keyword>
<evidence type="ECO:0000256" key="2">
    <source>
        <dbReference type="SAM" id="Phobius"/>
    </source>
</evidence>
<evidence type="ECO:0000256" key="1">
    <source>
        <dbReference type="SAM" id="Coils"/>
    </source>
</evidence>
<evidence type="ECO:0000313" key="3">
    <source>
        <dbReference type="EMBL" id="ABK19340.1"/>
    </source>
</evidence>
<keyword evidence="2" id="KW-0472">Membrane</keyword>
<dbReference type="HOGENOM" id="CLU_1314858_0_0_7"/>
<dbReference type="AlphaFoldDB" id="A0LPI8"/>
<evidence type="ECO:0000313" key="4">
    <source>
        <dbReference type="Proteomes" id="UP000001784"/>
    </source>
</evidence>
<dbReference type="Proteomes" id="UP000001784">
    <property type="component" value="Chromosome"/>
</dbReference>
<keyword evidence="2" id="KW-1133">Transmembrane helix</keyword>
<proteinExistence type="predicted"/>
<dbReference type="EMBL" id="CP000478">
    <property type="protein sequence ID" value="ABK19340.1"/>
    <property type="molecule type" value="Genomic_DNA"/>
</dbReference>
<dbReference type="STRING" id="335543.Sfum_3670"/>
<gene>
    <name evidence="3" type="ordered locus">Sfum_3670</name>
</gene>
<dbReference type="KEGG" id="sfu:Sfum_3670"/>
<accession>A0LPI8</accession>
<dbReference type="InParanoid" id="A0LPI8"/>
<name>A0LPI8_SYNFM</name>
<keyword evidence="2" id="KW-0812">Transmembrane</keyword>
<sequence length="209" mass="24744">MGLPVGGRRRVFMDLILISQILAVTFCVVVVFAAAYYLGYRRNVRKFETQSEQDREEMLTIERALKEFWDHEKQRLEQEKEELNRRIGFLETRLDQYRRKAAGIGMMGLRKSKVTDMFITLLIENESLEEKLFLQNLKLKQERDEFLENELRSISYKRILLSELLAQSEVRRELERAINDKGRLKRLEIKQKDIDPLVAETSDEAEKTA</sequence>
<feature type="transmembrane region" description="Helical" evidence="2">
    <location>
        <begin position="15"/>
        <end position="38"/>
    </location>
</feature>
<protein>
    <submittedName>
        <fullName evidence="3">Uncharacterized protein</fullName>
    </submittedName>
</protein>